<comment type="caution">
    <text evidence="5">The sequence shown here is derived from an EMBL/GenBank/DDBJ whole genome shotgun (WGS) entry which is preliminary data.</text>
</comment>
<dbReference type="InterPro" id="IPR042501">
    <property type="entry name" value="MukB_hinge_sf"/>
</dbReference>
<keyword evidence="6" id="KW-1185">Reference proteome</keyword>
<evidence type="ECO:0000313" key="5">
    <source>
        <dbReference type="EMBL" id="MBW8289131.1"/>
    </source>
</evidence>
<gene>
    <name evidence="5" type="primary">mukB</name>
    <name evidence="5" type="ORF">KIF53_15970</name>
</gene>
<sequence>MQRAHALRLIITNWKGILFHCFEIDRHLTGLQGPNGAGKTTVMAAYLTAIIPNLRFLSFKNVTSDEAGKAGDATLWGRLGEGPCYTLLEWQTPKGTRLWAGVLLTRGNMPHIDLKLFTLEGLPEMVDPYDAFLVRDSSLIRIPTYQQLKDHLALLGGKVTTHSTLQNYMRALYEAGITPMPMMNYEEQERFYRILASSMSGSSLATLTRSGLRNYLFTEDQSLERRVTNLRECLGQCRHTRHELDQASSAHAEISGLFDAGWKMSSYAYYGALSKYGQTQQKWNDQKVLVREERATAESLQADLKRIVQEEVDLKDAYQAADKAVTKAIEERDRTKTAWELRIEIENRAERLIDLEAESLQAKTALDKAQADETAATTADKAASAETSRISRELGDLNKAVEALVKRAMLFEAAQKCLAAAQAALNNSKLRPDEAKAYNEEYDARYDNITEHLTRTEADLDAFDDQKKNFDRLLVELNRILADDGREGVGPQEAYPEALRLDSWLREMQALAATAETLSSSLIRTKQLASQQATIQEAARTLGITSRAALEDDIALTNATSERLEAEKQVQSDALAETNQQIADIKEALPDLEEAARQFRRASELRTQLGDGGVALEETQVRTECEALWHTWQQAAEEVHESRVQLESSIRRIRERIDALRSQSGMLDQRIGALAEHLDGTLFASYFDELSAEDAAVAEARLGTWVEAIVVSAPALAAKQATEFLDRPDNLLFVAEEAVSHQREAQSVGDSEIIEEHLGDIEGVRVTRRPERPALGRRAREAEIARLEGQLSADEARLRDLSETELLWKRRISLGNQLLALGKGAWAPDPEPTLTSEKSRLTGLEIARNSLKNTLVNFERQLAEVATRKKKYQSLEPQKDLIDPPNYAEEVRRLSAQLEAAQAAQDRVQRFHGPVQTILKDLPILRKVPDSRERERLAAQVNEWSKQRVALNIKRDSLASLVTVLPHFAYAEEKRVHDEQSSIMESLQAQLDVAEGHRERTLKYLEVMREGLRKAHDAYGEAYRQHQVIGGEQAKAKNNFKTLGLQGTDEELEFAKATVQNTATARDAAYDRHQKASEQKGRLETALDTANKALAAAQSKSWDAFDTIRTERRALRELRKTIAAVGLTGKIDSEKNRERFDTIGNPIQAFAESRAEGGKLIERLKAYPTVTAEVEALIKTADLQEERRAILTLRIWERVHRHIEQRIPRNIATSDDPQVALAQMADKMGELRRTLDAQESQLRTQSVGITGAIGARIQSARRLITKLNHELKAVAFGSIRGVQIRFEENETMKRVLAALEDTGMDSLFDTDIPLEDVLSGLYKKIAGGNILGAQILDYRNYLNLKIEVLRITGVWEPVSDSLSTGEAIGVGSAILIMILRTWNEEAKRISGKAAGFSMQQVLLDEATRLDQNALDTFTDFCQRMDVQSLIAAPDLERPRRSTIFILQRQEVNKREQVVIRGQRIIA</sequence>
<evidence type="ECO:0000256" key="1">
    <source>
        <dbReference type="SAM" id="Coils"/>
    </source>
</evidence>
<evidence type="ECO:0000256" key="2">
    <source>
        <dbReference type="SAM" id="MobiDB-lite"/>
    </source>
</evidence>
<dbReference type="Pfam" id="PF16330">
    <property type="entry name" value="MukB_hinge"/>
    <property type="match status" value="1"/>
</dbReference>
<dbReference type="NCBIfam" id="NF003422">
    <property type="entry name" value="PRK04863.1"/>
    <property type="match status" value="1"/>
</dbReference>
<feature type="compositionally biased region" description="Low complexity" evidence="2">
    <location>
        <begin position="372"/>
        <end position="388"/>
    </location>
</feature>
<dbReference type="GeneID" id="89684470"/>
<evidence type="ECO:0000259" key="3">
    <source>
        <dbReference type="Pfam" id="PF04310"/>
    </source>
</evidence>
<dbReference type="RefSeq" id="WP_043581296.1">
    <property type="nucleotide sequence ID" value="NZ_CP142381.1"/>
</dbReference>
<feature type="coiled-coil region" evidence="1">
    <location>
        <begin position="290"/>
        <end position="317"/>
    </location>
</feature>
<feature type="coiled-coil region" evidence="1">
    <location>
        <begin position="1073"/>
        <end position="1100"/>
    </location>
</feature>
<protein>
    <submittedName>
        <fullName evidence="5">Chromosome partition protein MukB</fullName>
    </submittedName>
</protein>
<accession>A0ABS7FGC0</accession>
<dbReference type="Gene3D" id="3.40.1140.10">
    <property type="match status" value="2"/>
</dbReference>
<dbReference type="EMBL" id="JAHDTB010000015">
    <property type="protein sequence ID" value="MBW8289131.1"/>
    <property type="molecule type" value="Genomic_DNA"/>
</dbReference>
<name>A0ABS7FGC0_9NEIS</name>
<feature type="domain" description="MukB N-terminal" evidence="3">
    <location>
        <begin position="2"/>
        <end position="220"/>
    </location>
</feature>
<feature type="coiled-coil region" evidence="1">
    <location>
        <begin position="841"/>
        <end position="875"/>
    </location>
</feature>
<feature type="coiled-coil region" evidence="1">
    <location>
        <begin position="547"/>
        <end position="602"/>
    </location>
</feature>
<dbReference type="Proteomes" id="UP000711178">
    <property type="component" value="Unassembled WGS sequence"/>
</dbReference>
<dbReference type="InterPro" id="IPR032520">
    <property type="entry name" value="MukB_hinge"/>
</dbReference>
<dbReference type="InterPro" id="IPR007406">
    <property type="entry name" value="MukB_N_dom"/>
</dbReference>
<dbReference type="Pfam" id="PF13558">
    <property type="entry name" value="SbcC_Walker_B"/>
    <property type="match status" value="1"/>
</dbReference>
<dbReference type="Gene3D" id="3.30.70.3500">
    <property type="entry name" value="MukB, hinge domain"/>
    <property type="match status" value="1"/>
</dbReference>
<dbReference type="Pfam" id="PF04310">
    <property type="entry name" value="MukB"/>
    <property type="match status" value="1"/>
</dbReference>
<organism evidence="5 6">
    <name type="scientific">Chromobacterium subtsugae</name>
    <dbReference type="NCBI Taxonomy" id="251747"/>
    <lineage>
        <taxon>Bacteria</taxon>
        <taxon>Pseudomonadati</taxon>
        <taxon>Pseudomonadota</taxon>
        <taxon>Betaproteobacteria</taxon>
        <taxon>Neisseriales</taxon>
        <taxon>Chromobacteriaceae</taxon>
        <taxon>Chromobacterium</taxon>
    </lineage>
</organism>
<reference evidence="5 6" key="1">
    <citation type="submission" date="2021-05" db="EMBL/GenBank/DDBJ databases">
        <title>Draft Whole Genome Sequencing Of Biosensor Chromobacterium violaceum Strain CV026 Reveals A Regulatory RNA In Chromobacterium violaceum Phenotype Regulatory Network.</title>
        <authorList>
            <person name="Hong K.W."/>
            <person name="Chan K.G."/>
            <person name="Chang C.-Y."/>
        </authorList>
    </citation>
    <scope>NUCLEOTIDE SEQUENCE [LARGE SCALE GENOMIC DNA]</scope>
    <source>
        <strain evidence="5 6">ATCC 31532</strain>
    </source>
</reference>
<keyword evidence="1" id="KW-0175">Coiled coil</keyword>
<feature type="domain" description="MukB hinge" evidence="4">
    <location>
        <begin position="645"/>
        <end position="798"/>
    </location>
</feature>
<evidence type="ECO:0000259" key="4">
    <source>
        <dbReference type="Pfam" id="PF16330"/>
    </source>
</evidence>
<evidence type="ECO:0000313" key="6">
    <source>
        <dbReference type="Proteomes" id="UP000711178"/>
    </source>
</evidence>
<proteinExistence type="predicted"/>
<feature type="region of interest" description="Disordered" evidence="2">
    <location>
        <begin position="367"/>
        <end position="388"/>
    </location>
</feature>